<dbReference type="AlphaFoldDB" id="A0A918UNY3"/>
<keyword evidence="3" id="KW-0815">Transposition</keyword>
<keyword evidence="5" id="KW-0233">DNA recombination</keyword>
<evidence type="ECO:0000256" key="5">
    <source>
        <dbReference type="ARBA" id="ARBA00023172"/>
    </source>
</evidence>
<dbReference type="GO" id="GO:0006313">
    <property type="term" value="P:DNA transposition"/>
    <property type="evidence" value="ECO:0007669"/>
    <property type="project" value="InterPro"/>
</dbReference>
<keyword evidence="4" id="KW-0238">DNA-binding</keyword>
<dbReference type="Proteomes" id="UP000619457">
    <property type="component" value="Unassembled WGS sequence"/>
</dbReference>
<organism evidence="6 7">
    <name type="scientific">Echinicola pacifica</name>
    <dbReference type="NCBI Taxonomy" id="346377"/>
    <lineage>
        <taxon>Bacteria</taxon>
        <taxon>Pseudomonadati</taxon>
        <taxon>Bacteroidota</taxon>
        <taxon>Cytophagia</taxon>
        <taxon>Cytophagales</taxon>
        <taxon>Cyclobacteriaceae</taxon>
        <taxon>Echinicola</taxon>
    </lineage>
</organism>
<evidence type="ECO:0000256" key="2">
    <source>
        <dbReference type="ARBA" id="ARBA00010961"/>
    </source>
</evidence>
<reference evidence="6" key="1">
    <citation type="journal article" date="2014" name="Int. J. Syst. Evol. Microbiol.">
        <title>Complete genome sequence of Corynebacterium casei LMG S-19264T (=DSM 44701T), isolated from a smear-ripened cheese.</title>
        <authorList>
            <consortium name="US DOE Joint Genome Institute (JGI-PGF)"/>
            <person name="Walter F."/>
            <person name="Albersmeier A."/>
            <person name="Kalinowski J."/>
            <person name="Ruckert C."/>
        </authorList>
    </citation>
    <scope>NUCLEOTIDE SEQUENCE</scope>
    <source>
        <strain evidence="6">KCTC 12368</strain>
    </source>
</reference>
<evidence type="ECO:0000313" key="6">
    <source>
        <dbReference type="EMBL" id="GGZ23525.1"/>
    </source>
</evidence>
<dbReference type="RefSeq" id="WP_026235500.1">
    <property type="nucleotide sequence ID" value="NZ_BMWX01000002.1"/>
</dbReference>
<proteinExistence type="inferred from homology"/>
<evidence type="ECO:0000256" key="3">
    <source>
        <dbReference type="ARBA" id="ARBA00022578"/>
    </source>
</evidence>
<dbReference type="GO" id="GO:0004803">
    <property type="term" value="F:transposase activity"/>
    <property type="evidence" value="ECO:0007669"/>
    <property type="project" value="InterPro"/>
</dbReference>
<dbReference type="EMBL" id="BMWX01000002">
    <property type="protein sequence ID" value="GGZ23525.1"/>
    <property type="molecule type" value="Genomic_DNA"/>
</dbReference>
<dbReference type="Pfam" id="PF00872">
    <property type="entry name" value="Transposase_mut"/>
    <property type="match status" value="1"/>
</dbReference>
<sequence>MTHGRSGTYPGNLERQLGRADCIPSFPHGNQKDHLYTNIIENLNGKIRNYTKNKLSYPTDDSVMKSVFLAVNESTKKWTMPIRDWGTILTQ</sequence>
<comment type="similarity">
    <text evidence="2">Belongs to the transposase mutator family.</text>
</comment>
<evidence type="ECO:0000313" key="7">
    <source>
        <dbReference type="Proteomes" id="UP000619457"/>
    </source>
</evidence>
<keyword evidence="7" id="KW-1185">Reference proteome</keyword>
<dbReference type="GO" id="GO:0003677">
    <property type="term" value="F:DNA binding"/>
    <property type="evidence" value="ECO:0007669"/>
    <property type="project" value="UniProtKB-KW"/>
</dbReference>
<evidence type="ECO:0008006" key="8">
    <source>
        <dbReference type="Google" id="ProtNLM"/>
    </source>
</evidence>
<evidence type="ECO:0000256" key="1">
    <source>
        <dbReference type="ARBA" id="ARBA00002190"/>
    </source>
</evidence>
<protein>
    <recommendedName>
        <fullName evidence="8">Transposase</fullName>
    </recommendedName>
</protein>
<reference evidence="6" key="2">
    <citation type="submission" date="2020-09" db="EMBL/GenBank/DDBJ databases">
        <authorList>
            <person name="Sun Q."/>
            <person name="Kim S."/>
        </authorList>
    </citation>
    <scope>NUCLEOTIDE SEQUENCE</scope>
    <source>
        <strain evidence="6">KCTC 12368</strain>
    </source>
</reference>
<accession>A0A918UNY3</accession>
<name>A0A918UNY3_9BACT</name>
<dbReference type="InterPro" id="IPR001207">
    <property type="entry name" value="Transposase_mutator"/>
</dbReference>
<comment type="caution">
    <text evidence="6">The sequence shown here is derived from an EMBL/GenBank/DDBJ whole genome shotgun (WGS) entry which is preliminary data.</text>
</comment>
<comment type="function">
    <text evidence="1">Required for the transposition of the insertion element.</text>
</comment>
<evidence type="ECO:0000256" key="4">
    <source>
        <dbReference type="ARBA" id="ARBA00023125"/>
    </source>
</evidence>
<gene>
    <name evidence="6" type="ORF">GCM10007049_15630</name>
</gene>